<reference evidence="2 3" key="1">
    <citation type="submission" date="2018-03" db="EMBL/GenBank/DDBJ databases">
        <title>Genomic Encyclopedia of Archaeal and Bacterial Type Strains, Phase II (KMG-II): from individual species to whole genera.</title>
        <authorList>
            <person name="Goeker M."/>
        </authorList>
    </citation>
    <scope>NUCLEOTIDE SEQUENCE [LARGE SCALE GENOMIC DNA]</scope>
    <source>
        <strain evidence="2 3">DSM 101533</strain>
    </source>
</reference>
<evidence type="ECO:0000313" key="3">
    <source>
        <dbReference type="Proteomes" id="UP000238007"/>
    </source>
</evidence>
<organism evidence="2 3">
    <name type="scientific">Yoonia maritima</name>
    <dbReference type="NCBI Taxonomy" id="1435347"/>
    <lineage>
        <taxon>Bacteria</taxon>
        <taxon>Pseudomonadati</taxon>
        <taxon>Pseudomonadota</taxon>
        <taxon>Alphaproteobacteria</taxon>
        <taxon>Rhodobacterales</taxon>
        <taxon>Paracoccaceae</taxon>
        <taxon>Yoonia</taxon>
    </lineage>
</organism>
<evidence type="ECO:0008006" key="4">
    <source>
        <dbReference type="Google" id="ProtNLM"/>
    </source>
</evidence>
<keyword evidence="1" id="KW-1133">Transmembrane helix</keyword>
<sequence>MEKLPETPEQMVTKVRVAIRRIGQGITLVAIFFLIRELYEQSGEIRNWRPTIAQFFLMSVLALAYAAALLILAFNWLTILSALIKDPLPKGPVLLSYTSTQIAKYIPGNFLHFVGRHAYLKNTGLSHKPIATASIYEIISLPVAAIIAICLAIPFVDSGRVGSWERADRTAIAGLIVVALTVVLAVIWYQCNTRAWKSASIVISRATGFMLFQGLVFSALLYAVSGSFVVLAIPVAIMSWLVGFVTIGAPGGIGVREALLINMLDSASANENVLIAALLFRVITTVGEIVLYAFGNVFLAKPNSRGE</sequence>
<feature type="transmembrane region" description="Helical" evidence="1">
    <location>
        <begin position="21"/>
        <end position="39"/>
    </location>
</feature>
<keyword evidence="1" id="KW-0812">Transmembrane</keyword>
<keyword evidence="1" id="KW-0472">Membrane</keyword>
<accession>A0A2T0W057</accession>
<feature type="transmembrane region" description="Helical" evidence="1">
    <location>
        <begin position="273"/>
        <end position="294"/>
    </location>
</feature>
<keyword evidence="3" id="KW-1185">Reference proteome</keyword>
<name>A0A2T0W057_9RHOB</name>
<dbReference type="AlphaFoldDB" id="A0A2T0W057"/>
<protein>
    <recommendedName>
        <fullName evidence="4">Lysylphosphatidylglycerol synthase-like protein</fullName>
    </recommendedName>
</protein>
<proteinExistence type="predicted"/>
<gene>
    <name evidence="2" type="ORF">CLV80_105294</name>
</gene>
<feature type="transmembrane region" description="Helical" evidence="1">
    <location>
        <begin position="201"/>
        <end position="222"/>
    </location>
</feature>
<evidence type="ECO:0000313" key="2">
    <source>
        <dbReference type="EMBL" id="PRY77810.1"/>
    </source>
</evidence>
<evidence type="ECO:0000256" key="1">
    <source>
        <dbReference type="SAM" id="Phobius"/>
    </source>
</evidence>
<feature type="transmembrane region" description="Helical" evidence="1">
    <location>
        <begin position="228"/>
        <end position="253"/>
    </location>
</feature>
<dbReference type="Proteomes" id="UP000238007">
    <property type="component" value="Unassembled WGS sequence"/>
</dbReference>
<feature type="transmembrane region" description="Helical" evidence="1">
    <location>
        <begin position="171"/>
        <end position="189"/>
    </location>
</feature>
<feature type="transmembrane region" description="Helical" evidence="1">
    <location>
        <begin position="135"/>
        <end position="156"/>
    </location>
</feature>
<dbReference type="EMBL" id="PVTP01000005">
    <property type="protein sequence ID" value="PRY77810.1"/>
    <property type="molecule type" value="Genomic_DNA"/>
</dbReference>
<feature type="transmembrane region" description="Helical" evidence="1">
    <location>
        <begin position="51"/>
        <end position="77"/>
    </location>
</feature>
<comment type="caution">
    <text evidence="2">The sequence shown here is derived from an EMBL/GenBank/DDBJ whole genome shotgun (WGS) entry which is preliminary data.</text>
</comment>